<dbReference type="AlphaFoldDB" id="A0A1L7XGX0"/>
<dbReference type="InterPro" id="IPR042044">
    <property type="entry name" value="EXOC6PINT-1/Sec15/Tip20_C_dom2"/>
</dbReference>
<dbReference type="InterPro" id="IPR007528">
    <property type="entry name" value="RINT1_Tip20"/>
</dbReference>
<feature type="coiled-coil region" evidence="1">
    <location>
        <begin position="46"/>
        <end position="80"/>
    </location>
</feature>
<dbReference type="PANTHER" id="PTHR13520:SF0">
    <property type="entry name" value="RAD50-INTERACTING PROTEIN 1"/>
    <property type="match status" value="1"/>
</dbReference>
<gene>
    <name evidence="2" type="ORF">PAC_14114</name>
</gene>
<dbReference type="GO" id="GO:0006890">
    <property type="term" value="P:retrograde vesicle-mediated transport, Golgi to endoplasmic reticulum"/>
    <property type="evidence" value="ECO:0007669"/>
    <property type="project" value="InterPro"/>
</dbReference>
<evidence type="ECO:0000313" key="3">
    <source>
        <dbReference type="Proteomes" id="UP000184330"/>
    </source>
</evidence>
<evidence type="ECO:0000256" key="1">
    <source>
        <dbReference type="SAM" id="Coils"/>
    </source>
</evidence>
<dbReference type="PROSITE" id="PS51386">
    <property type="entry name" value="RINT1_TIP20"/>
    <property type="match status" value="1"/>
</dbReference>
<dbReference type="GO" id="GO:0060628">
    <property type="term" value="P:regulation of ER to Golgi vesicle-mediated transport"/>
    <property type="evidence" value="ECO:0007669"/>
    <property type="project" value="TreeGrafter"/>
</dbReference>
<dbReference type="EMBL" id="FJOG01000026">
    <property type="protein sequence ID" value="CZR64216.1"/>
    <property type="molecule type" value="Genomic_DNA"/>
</dbReference>
<dbReference type="GO" id="GO:0006888">
    <property type="term" value="P:endoplasmic reticulum to Golgi vesicle-mediated transport"/>
    <property type="evidence" value="ECO:0007669"/>
    <property type="project" value="InterPro"/>
</dbReference>
<dbReference type="PANTHER" id="PTHR13520">
    <property type="entry name" value="RAD50-INTERACTING PROTEIN 1 RINT-1"/>
    <property type="match status" value="1"/>
</dbReference>
<keyword evidence="3" id="KW-1185">Reference proteome</keyword>
<evidence type="ECO:0000313" key="2">
    <source>
        <dbReference type="EMBL" id="CZR64216.1"/>
    </source>
</evidence>
<sequence>MAAKSIERERSPVAILLDPARDIPSGERDIRVEDFLNDKIQTTSDLGDLESLIASVERQKEQLEEQLQHAQSELRQAKTASMNRTSLMLEQTQEFERQQSNVQKRLMIVTSSDTPEEATRKLNGPMEMLRKVELARAYLEMLNDVEELRMEARRHLPADPKEALKPYTELKELAMSLKELQEPAEGAAVHLVNFVESTSNTLWTDMKKIMTDEFDSVLHKMKWPDQTVEPSREFSGSFEKLLDLQAPEIISAREPLILLPISVLARSFIQQFRYHFFSDKPTNHSHHLLTHISEWFIGTVSKWEDYLRQNVGPLLAAHFRGSYLAGNSLYVDPVAAFITAILPILKEKVDNLVEAVSNEPQYFTQMIDQLMKFDDAIRVRFNYDAGNIEFGWKGLTWDVLDTWFPRWLEVEKKFTIDRYRDIMKSPDSGDIDYDSSAPGKTKATYGATRITELIINVTLSYNRVRRFSHKIKFLIGIQAEILDEYWARLKEHLDTFVTYTSTVGRAVHGATKEQLQSVEGVRRLETLCKVFGSADHLISMLKDWGNEEFFVELWEHLQNRARDTPVEDNLAGEMSYNEVRDATSDAVGSEEEGSLFDKTIESYLALRNKAEELIISSLRRSFPTNFKQYMSKPQWTTIGDLPQSSPSFIAVTAELDQPLQALKQDMMFLRRALADAAFRRLWRGPLDTLEDMLFRDVLLKQDFTTLGASRLMQDVAAIQGVIDDWYNSKTRLGVPKLTEAATLLNLPLEAEDGQMNLKEAWQKILGNSGQQAADALATLGMNHLTVGEARLVLAKRVEIQQ</sequence>
<keyword evidence="1" id="KW-0175">Coiled coil</keyword>
<protein>
    <submittedName>
        <fullName evidence="2">Related to Rad50-interacting protein 1</fullName>
    </submittedName>
</protein>
<reference evidence="2 3" key="1">
    <citation type="submission" date="2016-03" db="EMBL/GenBank/DDBJ databases">
        <authorList>
            <person name="Ploux O."/>
        </authorList>
    </citation>
    <scope>NUCLEOTIDE SEQUENCE [LARGE SCALE GENOMIC DNA]</scope>
    <source>
        <strain evidence="2 3">UAMH 11012</strain>
    </source>
</reference>
<dbReference type="Proteomes" id="UP000184330">
    <property type="component" value="Unassembled WGS sequence"/>
</dbReference>
<organism evidence="2 3">
    <name type="scientific">Phialocephala subalpina</name>
    <dbReference type="NCBI Taxonomy" id="576137"/>
    <lineage>
        <taxon>Eukaryota</taxon>
        <taxon>Fungi</taxon>
        <taxon>Dikarya</taxon>
        <taxon>Ascomycota</taxon>
        <taxon>Pezizomycotina</taxon>
        <taxon>Leotiomycetes</taxon>
        <taxon>Helotiales</taxon>
        <taxon>Mollisiaceae</taxon>
        <taxon>Phialocephala</taxon>
        <taxon>Phialocephala fortinii species complex</taxon>
    </lineage>
</organism>
<dbReference type="Gene3D" id="1.20.58.670">
    <property type="entry name" value="Dsl1p vesicle tethering complex, Tip20p subunit, domain D"/>
    <property type="match status" value="1"/>
</dbReference>
<dbReference type="OrthoDB" id="2189254at2759"/>
<proteinExistence type="predicted"/>
<dbReference type="Pfam" id="PF04437">
    <property type="entry name" value="RINT1_TIP1"/>
    <property type="match status" value="1"/>
</dbReference>
<dbReference type="GO" id="GO:0070939">
    <property type="term" value="C:Dsl1/NZR complex"/>
    <property type="evidence" value="ECO:0007669"/>
    <property type="project" value="InterPro"/>
</dbReference>
<name>A0A1L7XGX0_9HELO</name>
<accession>A0A1L7XGX0</accession>
<dbReference type="STRING" id="576137.A0A1L7XGX0"/>